<accession>A0ACC3MZB3</accession>
<dbReference type="Proteomes" id="UP001281147">
    <property type="component" value="Unassembled WGS sequence"/>
</dbReference>
<proteinExistence type="predicted"/>
<gene>
    <name evidence="1" type="ORF">LTR37_012433</name>
</gene>
<evidence type="ECO:0000313" key="1">
    <source>
        <dbReference type="EMBL" id="KAK3706934.1"/>
    </source>
</evidence>
<sequence length="126" mass="13943">MSSSTVEKLQSLLKELPSDENERRDIYEAAVKLMYQVETPQDTQQRLYHGHLPLATAQTGMDLNLFKFLDENKDSAFSQKELADITGAEPALLSHGMIKQVDQDTYGASNITHNLALPGTAAGIKH</sequence>
<reference evidence="1" key="1">
    <citation type="submission" date="2023-07" db="EMBL/GenBank/DDBJ databases">
        <title>Black Yeasts Isolated from many extreme environments.</title>
        <authorList>
            <person name="Coleine C."/>
            <person name="Stajich J.E."/>
            <person name="Selbmann L."/>
        </authorList>
    </citation>
    <scope>NUCLEOTIDE SEQUENCE</scope>
    <source>
        <strain evidence="1">CCFEE 5714</strain>
    </source>
</reference>
<name>A0ACC3MZB3_9PEZI</name>
<protein>
    <submittedName>
        <fullName evidence="1">Uncharacterized protein</fullName>
    </submittedName>
</protein>
<dbReference type="EMBL" id="JAUTXU010000115">
    <property type="protein sequence ID" value="KAK3706934.1"/>
    <property type="molecule type" value="Genomic_DNA"/>
</dbReference>
<comment type="caution">
    <text evidence="1">The sequence shown here is derived from an EMBL/GenBank/DDBJ whole genome shotgun (WGS) entry which is preliminary data.</text>
</comment>
<keyword evidence="2" id="KW-1185">Reference proteome</keyword>
<organism evidence="1 2">
    <name type="scientific">Vermiconidia calcicola</name>
    <dbReference type="NCBI Taxonomy" id="1690605"/>
    <lineage>
        <taxon>Eukaryota</taxon>
        <taxon>Fungi</taxon>
        <taxon>Dikarya</taxon>
        <taxon>Ascomycota</taxon>
        <taxon>Pezizomycotina</taxon>
        <taxon>Dothideomycetes</taxon>
        <taxon>Dothideomycetidae</taxon>
        <taxon>Mycosphaerellales</taxon>
        <taxon>Extremaceae</taxon>
        <taxon>Vermiconidia</taxon>
    </lineage>
</organism>
<evidence type="ECO:0000313" key="2">
    <source>
        <dbReference type="Proteomes" id="UP001281147"/>
    </source>
</evidence>